<organism evidence="4 5">
    <name type="scientific">Catenulispora yoronensis</name>
    <dbReference type="NCBI Taxonomy" id="450799"/>
    <lineage>
        <taxon>Bacteria</taxon>
        <taxon>Bacillati</taxon>
        <taxon>Actinomycetota</taxon>
        <taxon>Actinomycetes</taxon>
        <taxon>Catenulisporales</taxon>
        <taxon>Catenulisporaceae</taxon>
        <taxon>Catenulispora</taxon>
    </lineage>
</organism>
<reference evidence="5" key="1">
    <citation type="journal article" date="2019" name="Int. J. Syst. Evol. Microbiol.">
        <title>The Global Catalogue of Microorganisms (GCM) 10K type strain sequencing project: providing services to taxonomists for standard genome sequencing and annotation.</title>
        <authorList>
            <consortium name="The Broad Institute Genomics Platform"/>
            <consortium name="The Broad Institute Genome Sequencing Center for Infectious Disease"/>
            <person name="Wu L."/>
            <person name="Ma J."/>
        </authorList>
    </citation>
    <scope>NUCLEOTIDE SEQUENCE [LARGE SCALE GENOMIC DNA]</scope>
    <source>
        <strain evidence="5">JCM 16014</strain>
    </source>
</reference>
<evidence type="ECO:0000313" key="5">
    <source>
        <dbReference type="Proteomes" id="UP001500751"/>
    </source>
</evidence>
<evidence type="ECO:0000313" key="4">
    <source>
        <dbReference type="EMBL" id="GAA2014243.1"/>
    </source>
</evidence>
<protein>
    <recommendedName>
        <fullName evidence="6">Phage tail sheath protein</fullName>
    </recommendedName>
</protein>
<comment type="similarity">
    <text evidence="1">Belongs to the myoviridae tail sheath protein family.</text>
</comment>
<evidence type="ECO:0000259" key="2">
    <source>
        <dbReference type="Pfam" id="PF04984"/>
    </source>
</evidence>
<dbReference type="InterPro" id="IPR020287">
    <property type="entry name" value="Tail_sheath_C"/>
</dbReference>
<evidence type="ECO:0000256" key="1">
    <source>
        <dbReference type="ARBA" id="ARBA00008005"/>
    </source>
</evidence>
<keyword evidence="5" id="KW-1185">Reference proteome</keyword>
<dbReference type="InterPro" id="IPR052042">
    <property type="entry name" value="Tail_sheath_structural"/>
</dbReference>
<evidence type="ECO:0000259" key="3">
    <source>
        <dbReference type="Pfam" id="PF17482"/>
    </source>
</evidence>
<dbReference type="EMBL" id="BAAAQN010000003">
    <property type="protein sequence ID" value="GAA2014243.1"/>
    <property type="molecule type" value="Genomic_DNA"/>
</dbReference>
<gene>
    <name evidence="4" type="ORF">GCM10009839_06410</name>
</gene>
<accession>A0ABP5F6I6</accession>
<sequence>MADAVYGWFANGGGPCYVVRLAPAETTLDAALTALEARTDVTIVAVPGLSDVTGIAPANWPTEQQKVAAHCKTMGNRVAVLDLPVGTPAQGDVAKSVLGAGDVADALAMSGELATFAVVYYPWVTAASVYTSLTQPRAIPPSGHVAGAWARTDTDRGVYKAPANVALQGIQGLQVTLTDALQAPLNDKGVNCLRTFPGQGTLVWGARTLAARNSNELDFKYVNVRRYINFLSDSIRQSTRWAVFEPNNALLQARVAGSVSSFLTDQWRLGALVGATAAQSFYVICDERNNTAASVAQGNLVCDIGVAPARPAEFVTFRITQTYS</sequence>
<evidence type="ECO:0008006" key="6">
    <source>
        <dbReference type="Google" id="ProtNLM"/>
    </source>
</evidence>
<feature type="domain" description="Tail sheath protein C-terminal" evidence="3">
    <location>
        <begin position="218"/>
        <end position="322"/>
    </location>
</feature>
<feature type="domain" description="Tail sheath protein subtilisin-like" evidence="2">
    <location>
        <begin position="39"/>
        <end position="209"/>
    </location>
</feature>
<name>A0ABP5F6I6_9ACTN</name>
<dbReference type="PANTHER" id="PTHR35861">
    <property type="match status" value="1"/>
</dbReference>
<dbReference type="Pfam" id="PF04984">
    <property type="entry name" value="Phage_sheath_1"/>
    <property type="match status" value="1"/>
</dbReference>
<dbReference type="Gene3D" id="3.40.50.11780">
    <property type="match status" value="1"/>
</dbReference>
<dbReference type="PANTHER" id="PTHR35861:SF1">
    <property type="entry name" value="PHAGE TAIL SHEATH PROTEIN"/>
    <property type="match status" value="1"/>
</dbReference>
<dbReference type="Pfam" id="PF17482">
    <property type="entry name" value="Phage_sheath_1C"/>
    <property type="match status" value="1"/>
</dbReference>
<dbReference type="InterPro" id="IPR035089">
    <property type="entry name" value="Phage_sheath_subtilisin"/>
</dbReference>
<dbReference type="Proteomes" id="UP001500751">
    <property type="component" value="Unassembled WGS sequence"/>
</dbReference>
<comment type="caution">
    <text evidence="4">The sequence shown here is derived from an EMBL/GenBank/DDBJ whole genome shotgun (WGS) entry which is preliminary data.</text>
</comment>
<proteinExistence type="inferred from homology"/>